<reference evidence="1 2" key="1">
    <citation type="submission" date="2021-06" db="EMBL/GenBank/DDBJ databases">
        <title>Caerostris extrusa draft genome.</title>
        <authorList>
            <person name="Kono N."/>
            <person name="Arakawa K."/>
        </authorList>
    </citation>
    <scope>NUCLEOTIDE SEQUENCE [LARGE SCALE GENOMIC DNA]</scope>
</reference>
<gene>
    <name evidence="1" type="ORF">CEXT_512251</name>
</gene>
<protein>
    <submittedName>
        <fullName evidence="1">Uncharacterized protein</fullName>
    </submittedName>
</protein>
<sequence length="114" mass="12822">MVPVYCGDAERQAPHKTNSQTSSLRHWWPAISYRFLIKTNTPNHPYLVRGDYVTYLPGGRTPKIQHNPCDVKMNVNTKSSFFSFLLLFYPIGASIADSVEATVFGLSSHSQSQT</sequence>
<evidence type="ECO:0000313" key="1">
    <source>
        <dbReference type="EMBL" id="GIX68654.1"/>
    </source>
</evidence>
<name>A0AAV4MCX6_CAEEX</name>
<accession>A0AAV4MCX6</accession>
<proteinExistence type="predicted"/>
<evidence type="ECO:0000313" key="2">
    <source>
        <dbReference type="Proteomes" id="UP001054945"/>
    </source>
</evidence>
<dbReference type="EMBL" id="BPLR01001985">
    <property type="protein sequence ID" value="GIX68654.1"/>
    <property type="molecule type" value="Genomic_DNA"/>
</dbReference>
<organism evidence="1 2">
    <name type="scientific">Caerostris extrusa</name>
    <name type="common">Bark spider</name>
    <name type="synonym">Caerostris bankana</name>
    <dbReference type="NCBI Taxonomy" id="172846"/>
    <lineage>
        <taxon>Eukaryota</taxon>
        <taxon>Metazoa</taxon>
        <taxon>Ecdysozoa</taxon>
        <taxon>Arthropoda</taxon>
        <taxon>Chelicerata</taxon>
        <taxon>Arachnida</taxon>
        <taxon>Araneae</taxon>
        <taxon>Araneomorphae</taxon>
        <taxon>Entelegynae</taxon>
        <taxon>Araneoidea</taxon>
        <taxon>Araneidae</taxon>
        <taxon>Caerostris</taxon>
    </lineage>
</organism>
<comment type="caution">
    <text evidence="1">The sequence shown here is derived from an EMBL/GenBank/DDBJ whole genome shotgun (WGS) entry which is preliminary data.</text>
</comment>
<dbReference type="Proteomes" id="UP001054945">
    <property type="component" value="Unassembled WGS sequence"/>
</dbReference>
<keyword evidence="2" id="KW-1185">Reference proteome</keyword>
<dbReference type="AlphaFoldDB" id="A0AAV4MCX6"/>